<keyword evidence="1" id="KW-0175">Coiled coil</keyword>
<proteinExistence type="predicted"/>
<evidence type="ECO:0000256" key="1">
    <source>
        <dbReference type="SAM" id="Coils"/>
    </source>
</evidence>
<feature type="compositionally biased region" description="Basic residues" evidence="2">
    <location>
        <begin position="113"/>
        <end position="123"/>
    </location>
</feature>
<reference evidence="3" key="1">
    <citation type="submission" date="2021-12" db="EMBL/GenBank/DDBJ databases">
        <authorList>
            <person name="King R."/>
        </authorList>
    </citation>
    <scope>NUCLEOTIDE SEQUENCE</scope>
</reference>
<evidence type="ECO:0000313" key="3">
    <source>
        <dbReference type="EMBL" id="CAH0382160.1"/>
    </source>
</evidence>
<organism evidence="3 4">
    <name type="scientific">Bemisia tabaci</name>
    <name type="common">Sweetpotato whitefly</name>
    <name type="synonym">Aleurodes tabaci</name>
    <dbReference type="NCBI Taxonomy" id="7038"/>
    <lineage>
        <taxon>Eukaryota</taxon>
        <taxon>Metazoa</taxon>
        <taxon>Ecdysozoa</taxon>
        <taxon>Arthropoda</taxon>
        <taxon>Hexapoda</taxon>
        <taxon>Insecta</taxon>
        <taxon>Pterygota</taxon>
        <taxon>Neoptera</taxon>
        <taxon>Paraneoptera</taxon>
        <taxon>Hemiptera</taxon>
        <taxon>Sternorrhyncha</taxon>
        <taxon>Aleyrodoidea</taxon>
        <taxon>Aleyrodidae</taxon>
        <taxon>Aleyrodinae</taxon>
        <taxon>Bemisia</taxon>
    </lineage>
</organism>
<dbReference type="AlphaFoldDB" id="A0A9P0A2N2"/>
<name>A0A9P0A2N2_BEMTA</name>
<accession>A0A9P0A2N2</accession>
<keyword evidence="4" id="KW-1185">Reference proteome</keyword>
<feature type="coiled-coil region" evidence="1">
    <location>
        <begin position="20"/>
        <end position="61"/>
    </location>
</feature>
<gene>
    <name evidence="3" type="ORF">BEMITA_LOCUS1738</name>
</gene>
<feature type="region of interest" description="Disordered" evidence="2">
    <location>
        <begin position="86"/>
        <end position="164"/>
    </location>
</feature>
<protein>
    <submittedName>
        <fullName evidence="3">Uncharacterized protein</fullName>
    </submittedName>
</protein>
<evidence type="ECO:0000313" key="4">
    <source>
        <dbReference type="Proteomes" id="UP001152759"/>
    </source>
</evidence>
<dbReference type="EMBL" id="OU963862">
    <property type="protein sequence ID" value="CAH0382160.1"/>
    <property type="molecule type" value="Genomic_DNA"/>
</dbReference>
<dbReference type="Proteomes" id="UP001152759">
    <property type="component" value="Chromosome 1"/>
</dbReference>
<evidence type="ECO:0000256" key="2">
    <source>
        <dbReference type="SAM" id="MobiDB-lite"/>
    </source>
</evidence>
<sequence>MTVGYGKRWGGGGVEKLKEIDMASNNDQDLKIQLMEKERKILELESKIAELMSQLDRFRSVVCFSNPLSPTHNHLNNNHLARLPRKQRAQGISAEPRELSTIQELSQKEFPTYHKHDRRRRKGGGGSVGGLRPRGSPERKEKDKENKERRKGRSHTDFALIEGSEKSSFDGFEIAKGPGELKRPLNSNGPYFFPRKLSNKQRRFASVHRLSFVAHA</sequence>
<feature type="compositionally biased region" description="Basic and acidic residues" evidence="2">
    <location>
        <begin position="135"/>
        <end position="148"/>
    </location>
</feature>